<reference evidence="1" key="1">
    <citation type="submission" date="2020-05" db="UniProtKB">
        <authorList>
            <consortium name="EnsemblMetazoa"/>
        </authorList>
    </citation>
    <scope>IDENTIFICATION</scope>
    <source>
        <strain evidence="1">TTRI</strain>
    </source>
</reference>
<keyword evidence="2" id="KW-1185">Reference proteome</keyword>
<dbReference type="Proteomes" id="UP000078200">
    <property type="component" value="Unassembled WGS sequence"/>
</dbReference>
<name>A0A1A9UZ58_GLOAU</name>
<dbReference type="AlphaFoldDB" id="A0A1A9UZ58"/>
<evidence type="ECO:0000313" key="2">
    <source>
        <dbReference type="Proteomes" id="UP000078200"/>
    </source>
</evidence>
<organism evidence="1 2">
    <name type="scientific">Glossina austeni</name>
    <name type="common">Savannah tsetse fly</name>
    <dbReference type="NCBI Taxonomy" id="7395"/>
    <lineage>
        <taxon>Eukaryota</taxon>
        <taxon>Metazoa</taxon>
        <taxon>Ecdysozoa</taxon>
        <taxon>Arthropoda</taxon>
        <taxon>Hexapoda</taxon>
        <taxon>Insecta</taxon>
        <taxon>Pterygota</taxon>
        <taxon>Neoptera</taxon>
        <taxon>Endopterygota</taxon>
        <taxon>Diptera</taxon>
        <taxon>Brachycera</taxon>
        <taxon>Muscomorpha</taxon>
        <taxon>Hippoboscoidea</taxon>
        <taxon>Glossinidae</taxon>
        <taxon>Glossina</taxon>
    </lineage>
</organism>
<dbReference type="VEuPathDB" id="VectorBase:GAUT020469"/>
<protein>
    <submittedName>
        <fullName evidence="1">Uncharacterized protein</fullName>
    </submittedName>
</protein>
<dbReference type="EnsemblMetazoa" id="GAUT020469-RA">
    <property type="protein sequence ID" value="GAUT020469-PA"/>
    <property type="gene ID" value="GAUT020469"/>
</dbReference>
<proteinExistence type="predicted"/>
<sequence length="140" mass="16196">MYSTPEPEPNILVTKPTREYHTLLTYSATGHDDSNGSNQTELNRSNMKLLRFIIKFVKNGRRLYAAFINVVIVFKQLDMKCLQGTTHFLKLFMKKVSVIVIRMEIIVKMTTLMDTEWHLKCSSNVIGTICRYVRIAADLH</sequence>
<evidence type="ECO:0000313" key="1">
    <source>
        <dbReference type="EnsemblMetazoa" id="GAUT020469-PA"/>
    </source>
</evidence>
<accession>A0A1A9UZ58</accession>